<accession>A0A4Y2K7N8</accession>
<dbReference type="AlphaFoldDB" id="A0A4Y2K7N8"/>
<reference evidence="1 2" key="1">
    <citation type="journal article" date="2019" name="Sci. Rep.">
        <title>Orb-weaving spider Araneus ventricosus genome elucidates the spidroin gene catalogue.</title>
        <authorList>
            <person name="Kono N."/>
            <person name="Nakamura H."/>
            <person name="Ohtoshi R."/>
            <person name="Moran D.A.P."/>
            <person name="Shinohara A."/>
            <person name="Yoshida Y."/>
            <person name="Fujiwara M."/>
            <person name="Mori M."/>
            <person name="Tomita M."/>
            <person name="Arakawa K."/>
        </authorList>
    </citation>
    <scope>NUCLEOTIDE SEQUENCE [LARGE SCALE GENOMIC DNA]</scope>
</reference>
<evidence type="ECO:0000313" key="2">
    <source>
        <dbReference type="Proteomes" id="UP000499080"/>
    </source>
</evidence>
<dbReference type="EMBL" id="BGPR01004283">
    <property type="protein sequence ID" value="GBM97969.1"/>
    <property type="molecule type" value="Genomic_DNA"/>
</dbReference>
<evidence type="ECO:0000313" key="1">
    <source>
        <dbReference type="EMBL" id="GBM97969.1"/>
    </source>
</evidence>
<dbReference type="OrthoDB" id="6753549at2759"/>
<comment type="caution">
    <text evidence="1">The sequence shown here is derived from an EMBL/GenBank/DDBJ whole genome shotgun (WGS) entry which is preliminary data.</text>
</comment>
<gene>
    <name evidence="1" type="ORF">AVEN_208079_1</name>
</gene>
<dbReference type="Proteomes" id="UP000499080">
    <property type="component" value="Unassembled WGS sequence"/>
</dbReference>
<keyword evidence="2" id="KW-1185">Reference proteome</keyword>
<proteinExistence type="predicted"/>
<organism evidence="1 2">
    <name type="scientific">Araneus ventricosus</name>
    <name type="common">Orbweaver spider</name>
    <name type="synonym">Epeira ventricosa</name>
    <dbReference type="NCBI Taxonomy" id="182803"/>
    <lineage>
        <taxon>Eukaryota</taxon>
        <taxon>Metazoa</taxon>
        <taxon>Ecdysozoa</taxon>
        <taxon>Arthropoda</taxon>
        <taxon>Chelicerata</taxon>
        <taxon>Arachnida</taxon>
        <taxon>Araneae</taxon>
        <taxon>Araneomorphae</taxon>
        <taxon>Entelegynae</taxon>
        <taxon>Araneoidea</taxon>
        <taxon>Araneidae</taxon>
        <taxon>Araneus</taxon>
    </lineage>
</organism>
<protein>
    <submittedName>
        <fullName evidence="1">Uncharacterized protein</fullName>
    </submittedName>
</protein>
<sequence length="87" mass="10034">MAAVLDEYTLGEQRCAVRFLWKKGLPAKDIHWEMLSVYSENCLSHQVVYCNIVSKFRDEIQRKGCPSLLTRGEFCSIVAKPHTARIF</sequence>
<name>A0A4Y2K7N8_ARAVE</name>